<evidence type="ECO:0000313" key="5">
    <source>
        <dbReference type="Proteomes" id="UP000620124"/>
    </source>
</evidence>
<reference evidence="4" key="1">
    <citation type="submission" date="2020-05" db="EMBL/GenBank/DDBJ databases">
        <title>Mycena genomes resolve the evolution of fungal bioluminescence.</title>
        <authorList>
            <person name="Tsai I.J."/>
        </authorList>
    </citation>
    <scope>NUCLEOTIDE SEQUENCE</scope>
    <source>
        <strain evidence="4">CCC161011</strain>
    </source>
</reference>
<accession>A0A8H6YRU1</accession>
<feature type="transmembrane region" description="Helical" evidence="2">
    <location>
        <begin position="163"/>
        <end position="183"/>
    </location>
</feature>
<feature type="transmembrane region" description="Helical" evidence="2">
    <location>
        <begin position="121"/>
        <end position="143"/>
    </location>
</feature>
<comment type="caution">
    <text evidence="4">The sequence shown here is derived from an EMBL/GenBank/DDBJ whole genome shotgun (WGS) entry which is preliminary data.</text>
</comment>
<keyword evidence="2" id="KW-0812">Transmembrane</keyword>
<proteinExistence type="predicted"/>
<dbReference type="EMBL" id="JACAZI010000004">
    <property type="protein sequence ID" value="KAF7363186.1"/>
    <property type="molecule type" value="Genomic_DNA"/>
</dbReference>
<gene>
    <name evidence="4" type="ORF">MVEN_00671200</name>
</gene>
<dbReference type="AlphaFoldDB" id="A0A8H6YRU1"/>
<keyword evidence="5" id="KW-1185">Reference proteome</keyword>
<evidence type="ECO:0000256" key="1">
    <source>
        <dbReference type="SAM" id="MobiDB-lite"/>
    </source>
</evidence>
<evidence type="ECO:0000259" key="3">
    <source>
        <dbReference type="Pfam" id="PF20152"/>
    </source>
</evidence>
<keyword evidence="2" id="KW-0472">Membrane</keyword>
<feature type="transmembrane region" description="Helical" evidence="2">
    <location>
        <begin position="47"/>
        <end position="72"/>
    </location>
</feature>
<feature type="region of interest" description="Disordered" evidence="1">
    <location>
        <begin position="290"/>
        <end position="311"/>
    </location>
</feature>
<dbReference type="PANTHER" id="PTHR40465:SF1">
    <property type="entry name" value="DUF6534 DOMAIN-CONTAINING PROTEIN"/>
    <property type="match status" value="1"/>
</dbReference>
<feature type="transmembrane region" description="Helical" evidence="2">
    <location>
        <begin position="92"/>
        <end position="114"/>
    </location>
</feature>
<organism evidence="4 5">
    <name type="scientific">Mycena venus</name>
    <dbReference type="NCBI Taxonomy" id="2733690"/>
    <lineage>
        <taxon>Eukaryota</taxon>
        <taxon>Fungi</taxon>
        <taxon>Dikarya</taxon>
        <taxon>Basidiomycota</taxon>
        <taxon>Agaricomycotina</taxon>
        <taxon>Agaricomycetes</taxon>
        <taxon>Agaricomycetidae</taxon>
        <taxon>Agaricales</taxon>
        <taxon>Marasmiineae</taxon>
        <taxon>Mycenaceae</taxon>
        <taxon>Mycena</taxon>
    </lineage>
</organism>
<feature type="domain" description="DUF6534" evidence="3">
    <location>
        <begin position="169"/>
        <end position="254"/>
    </location>
</feature>
<dbReference type="Pfam" id="PF20152">
    <property type="entry name" value="DUF6534"/>
    <property type="match status" value="1"/>
</dbReference>
<dbReference type="InterPro" id="IPR045339">
    <property type="entry name" value="DUF6534"/>
</dbReference>
<protein>
    <recommendedName>
        <fullName evidence="3">DUF6534 domain-containing protein</fullName>
    </recommendedName>
</protein>
<dbReference type="PANTHER" id="PTHR40465">
    <property type="entry name" value="CHROMOSOME 1, WHOLE GENOME SHOTGUN SEQUENCE"/>
    <property type="match status" value="1"/>
</dbReference>
<evidence type="ECO:0000313" key="4">
    <source>
        <dbReference type="EMBL" id="KAF7363186.1"/>
    </source>
</evidence>
<keyword evidence="2" id="KW-1133">Transmembrane helix</keyword>
<feature type="transmembrane region" description="Helical" evidence="2">
    <location>
        <begin position="12"/>
        <end position="35"/>
    </location>
</feature>
<dbReference type="Proteomes" id="UP000620124">
    <property type="component" value="Unassembled WGS sequence"/>
</dbReference>
<name>A0A8H6YRU1_9AGAR</name>
<evidence type="ECO:0000256" key="2">
    <source>
        <dbReference type="SAM" id="Phobius"/>
    </source>
</evidence>
<dbReference type="OrthoDB" id="2562493at2759"/>
<sequence length="311" mass="34357">MASSDPGLNLTLGPIILAVIINTFLYGIVFTQGVTYYTSSGCKRDSWIVKCLVSWVLLLDTFHSCAVVTVVWEYCITHFGDHAFLEKTTWPYPTTPIFSACASVPIQIFLAWRVQILSKSWFIFGVLSTLAVTSGIMALISAIKAMEASKISDFVKLLPVVDAWLGLALFCDLALTTLLFLYLHRSRTGFAKTDNLITRITMQSIETASIGTINSILNLISFAALQTTNLNFVFALISGRFYTNTLLTTLNSRTKLSEFDGEAINTLPKSIRGTEVHISVARQHDQSGIAMENYPPRKTSAGIESSDEVKW</sequence>